<evidence type="ECO:0000256" key="2">
    <source>
        <dbReference type="ARBA" id="ARBA00022448"/>
    </source>
</evidence>
<evidence type="ECO:0000313" key="7">
    <source>
        <dbReference type="Proteomes" id="UP000464262"/>
    </source>
</evidence>
<keyword evidence="3" id="KW-0406">Ion transport</keyword>
<comment type="similarity">
    <text evidence="1">Belongs to the alphaproteobacteria porin family.</text>
</comment>
<keyword evidence="3" id="KW-0812">Transmembrane</keyword>
<dbReference type="Pfam" id="PF02530">
    <property type="entry name" value="Porin_2"/>
    <property type="match status" value="1"/>
</dbReference>
<evidence type="ECO:0000256" key="4">
    <source>
        <dbReference type="ARBA" id="ARBA00023136"/>
    </source>
</evidence>
<dbReference type="SUPFAM" id="SSF56935">
    <property type="entry name" value="Porins"/>
    <property type="match status" value="1"/>
</dbReference>
<evidence type="ECO:0000256" key="5">
    <source>
        <dbReference type="SAM" id="SignalP"/>
    </source>
</evidence>
<sequence>MKSKPRHQRQFSTSKTFSTTSALALALSFSPASSALEVLDRTEVGITGKIVGALIADSDVSGMGVNNTPNGLYGRNTDPSVHIDSTLTRLNFGTNTQFEGDESIRSFISFDFNGANNGNMELRMREALVSWQMGNGSLLIGQTWSTLMDMNRSPDTVLEPTLSGVVFTRQPLIRWSQSFGNFRYDLALESGSNRVQMDEEHHSEASLDNTSRYPDFVVGVQNSTDDYWVRASAVVNHITTKVKEGQFAGESFSDNGWAYQVSGGIKFNPKDHFSIAYYNSYGNDRYVLGVNNTGPLFEPSTGEFHLRESQSLWTSLGHSWTDSLKSTFAYGVWQAEEIEWQSDTFTETQFALANIKWTARENLVLGLEYNYTTYERSTSDDRDNHRVIFAVDYTF</sequence>
<accession>A0A7Z2YD87</accession>
<dbReference type="AlphaFoldDB" id="A0A7Z2YD87"/>
<feature type="chain" id="PRO_5030629218" description="Porin" evidence="5">
    <location>
        <begin position="36"/>
        <end position="395"/>
    </location>
</feature>
<gene>
    <name evidence="6" type="ORF">GT360_06185</name>
</gene>
<dbReference type="EMBL" id="CP047475">
    <property type="protein sequence ID" value="QIA63123.1"/>
    <property type="molecule type" value="Genomic_DNA"/>
</dbReference>
<keyword evidence="2" id="KW-0813">Transport</keyword>
<proteinExistence type="inferred from homology"/>
<evidence type="ECO:0000256" key="1">
    <source>
        <dbReference type="ARBA" id="ARBA00009521"/>
    </source>
</evidence>
<name>A0A7Z2YD87_9VIBR</name>
<keyword evidence="3" id="KW-0626">Porin</keyword>
<keyword evidence="5" id="KW-0732">Signal</keyword>
<reference evidence="6 7" key="1">
    <citation type="submission" date="2020-01" db="EMBL/GenBank/DDBJ databases">
        <title>Whole genome and functional gene identification of agarase of Vibrio HN897.</title>
        <authorList>
            <person name="Liu Y."/>
            <person name="Zhao Z."/>
        </authorList>
    </citation>
    <scope>NUCLEOTIDE SEQUENCE [LARGE SCALE GENOMIC DNA]</scope>
    <source>
        <strain evidence="6 7">HN897</strain>
    </source>
</reference>
<keyword evidence="7" id="KW-1185">Reference proteome</keyword>
<dbReference type="RefSeq" id="WP_164648028.1">
    <property type="nucleotide sequence ID" value="NZ_CP047475.1"/>
</dbReference>
<dbReference type="GO" id="GO:0015288">
    <property type="term" value="F:porin activity"/>
    <property type="evidence" value="ECO:0007669"/>
    <property type="project" value="UniProtKB-KW"/>
</dbReference>
<dbReference type="InterPro" id="IPR003684">
    <property type="entry name" value="Porin_alphabac"/>
</dbReference>
<organism evidence="6 7">
    <name type="scientific">Vibrio astriarenae</name>
    <dbReference type="NCBI Taxonomy" id="1481923"/>
    <lineage>
        <taxon>Bacteria</taxon>
        <taxon>Pseudomonadati</taxon>
        <taxon>Pseudomonadota</taxon>
        <taxon>Gammaproteobacteria</taxon>
        <taxon>Vibrionales</taxon>
        <taxon>Vibrionaceae</taxon>
        <taxon>Vibrio</taxon>
    </lineage>
</organism>
<dbReference type="KEGG" id="vas:GT360_06185"/>
<feature type="signal peptide" evidence="5">
    <location>
        <begin position="1"/>
        <end position="35"/>
    </location>
</feature>
<evidence type="ECO:0000313" key="6">
    <source>
        <dbReference type="EMBL" id="QIA63123.1"/>
    </source>
</evidence>
<protein>
    <recommendedName>
        <fullName evidence="8">Porin</fullName>
    </recommendedName>
</protein>
<dbReference type="GO" id="GO:0046930">
    <property type="term" value="C:pore complex"/>
    <property type="evidence" value="ECO:0007669"/>
    <property type="project" value="UniProtKB-KW"/>
</dbReference>
<evidence type="ECO:0000256" key="3">
    <source>
        <dbReference type="ARBA" id="ARBA00023114"/>
    </source>
</evidence>
<keyword evidence="4" id="KW-0472">Membrane</keyword>
<evidence type="ECO:0008006" key="8">
    <source>
        <dbReference type="Google" id="ProtNLM"/>
    </source>
</evidence>
<dbReference type="Proteomes" id="UP000464262">
    <property type="component" value="Chromosome 1"/>
</dbReference>